<gene>
    <name evidence="4" type="ORF">GJR95_23835</name>
</gene>
<feature type="signal peptide" evidence="1">
    <location>
        <begin position="1"/>
        <end position="18"/>
    </location>
</feature>
<dbReference type="InterPro" id="IPR024749">
    <property type="entry name" value="Collagen-bd_put"/>
</dbReference>
<evidence type="ECO:0000313" key="5">
    <source>
        <dbReference type="Proteomes" id="UP000464577"/>
    </source>
</evidence>
<dbReference type="Proteomes" id="UP000464577">
    <property type="component" value="Chromosome"/>
</dbReference>
<evidence type="ECO:0000313" key="4">
    <source>
        <dbReference type="EMBL" id="QHV97849.1"/>
    </source>
</evidence>
<dbReference type="InterPro" id="IPR017853">
    <property type="entry name" value="GH"/>
</dbReference>
<protein>
    <submittedName>
        <fullName evidence="4">DUF4038 domain-containing protein</fullName>
    </submittedName>
</protein>
<feature type="domain" description="Putative collagen-binding" evidence="2">
    <location>
        <begin position="379"/>
        <end position="474"/>
    </location>
</feature>
<dbReference type="Pfam" id="PF13204">
    <property type="entry name" value="Apiosidase"/>
    <property type="match status" value="1"/>
</dbReference>
<dbReference type="KEGG" id="senf:GJR95_23835"/>
<name>A0A6P1W1I9_9BACT</name>
<dbReference type="PANTHER" id="PTHR37836:SF3">
    <property type="entry name" value="ENDOGLUCANASE"/>
    <property type="match status" value="1"/>
</dbReference>
<dbReference type="Pfam" id="PF12904">
    <property type="entry name" value="Collagen_bind_2"/>
    <property type="match status" value="1"/>
</dbReference>
<dbReference type="SUPFAM" id="SSF51445">
    <property type="entry name" value="(Trans)glycosidases"/>
    <property type="match status" value="1"/>
</dbReference>
<organism evidence="4 5">
    <name type="scientific">Spirosoma endbachense</name>
    <dbReference type="NCBI Taxonomy" id="2666025"/>
    <lineage>
        <taxon>Bacteria</taxon>
        <taxon>Pseudomonadati</taxon>
        <taxon>Bacteroidota</taxon>
        <taxon>Cytophagia</taxon>
        <taxon>Cytophagales</taxon>
        <taxon>Cytophagaceae</taxon>
        <taxon>Spirosoma</taxon>
    </lineage>
</organism>
<accession>A0A6P1W1I9</accession>
<dbReference type="PANTHER" id="PTHR37836">
    <property type="entry name" value="LMO1036 PROTEIN"/>
    <property type="match status" value="1"/>
</dbReference>
<feature type="chain" id="PRO_5027062693" evidence="1">
    <location>
        <begin position="19"/>
        <end position="485"/>
    </location>
</feature>
<evidence type="ECO:0000256" key="1">
    <source>
        <dbReference type="SAM" id="SignalP"/>
    </source>
</evidence>
<evidence type="ECO:0000259" key="2">
    <source>
        <dbReference type="Pfam" id="PF12904"/>
    </source>
</evidence>
<reference evidence="4 5" key="1">
    <citation type="submission" date="2019-11" db="EMBL/GenBank/DDBJ databases">
        <title>Spirosoma endbachense sp. nov., isolated from a natural salt meadow.</title>
        <authorList>
            <person name="Rojas J."/>
            <person name="Ambika Manirajan B."/>
            <person name="Ratering S."/>
            <person name="Suarez C."/>
            <person name="Geissler-Plaum R."/>
            <person name="Schnell S."/>
        </authorList>
    </citation>
    <scope>NUCLEOTIDE SEQUENCE [LARGE SCALE GENOMIC DNA]</scope>
    <source>
        <strain evidence="4 5">I-24</strain>
    </source>
</reference>
<proteinExistence type="predicted"/>
<sequence length="485" mass="56274">MRQLFILLICSGWLNALAQIRVHPNHHTLQNKDGKPFFWLGDTAWELFHRLDRRDTETYLDTRRQQGFNVIQVVALAFANESDNHKPNRYGDFPFVDNNSDQLAITPGNNPDDTAQYDYWDHVDFVVQSAARMGLYVALNPVWGDHVSRHWSSKGVIFNEQKARSYGKFLGNRYASQWNIIWILGGDCPPVYEKDQHHYDDRPVWRAMAAGIKEGEGTKWHLMTYHPKGGKSSSEYFHRENWLDFNSFQSSHGSRDVDTWNWVARDLALIPPKPTLDMEPCYEDHPINPWDGKWTRKRGYFNAYDIRSRLYRSVFAGMCGFTYGHHQVWQFLDTTRYQPLSVGDTLIGWKRALHAEAAGQIQYLKQLMLSRPYFTRMVDQRLIQSARGTDYQDLVMASRDSAGSYVMVYLPESKPVTIDVTNLSGNEKRAWWFDPRTGKVFKDREGRLKGAITFTPPVQRNASGTATDWVLVIDDTAQKYPYPKP</sequence>
<feature type="domain" description="Apiosidase-like catalytic" evidence="3">
    <location>
        <begin position="24"/>
        <end position="374"/>
    </location>
</feature>
<keyword evidence="1" id="KW-0732">Signal</keyword>
<dbReference type="EMBL" id="CP045997">
    <property type="protein sequence ID" value="QHV97849.1"/>
    <property type="molecule type" value="Genomic_DNA"/>
</dbReference>
<keyword evidence="5" id="KW-1185">Reference proteome</keyword>
<dbReference type="InterPro" id="IPR025277">
    <property type="entry name" value="Apiosidase-like_cat_dom"/>
</dbReference>
<evidence type="ECO:0000259" key="3">
    <source>
        <dbReference type="Pfam" id="PF13204"/>
    </source>
</evidence>
<dbReference type="RefSeq" id="WP_162388262.1">
    <property type="nucleotide sequence ID" value="NZ_CP045997.1"/>
</dbReference>
<dbReference type="AlphaFoldDB" id="A0A6P1W1I9"/>
<dbReference type="Gene3D" id="3.20.20.80">
    <property type="entry name" value="Glycosidases"/>
    <property type="match status" value="1"/>
</dbReference>